<feature type="transmembrane region" description="Helical" evidence="2">
    <location>
        <begin position="7"/>
        <end position="27"/>
    </location>
</feature>
<gene>
    <name evidence="4" type="ORF">BDA99DRAFT_605221</name>
</gene>
<dbReference type="Pfam" id="PF00248">
    <property type="entry name" value="Aldo_ket_red"/>
    <property type="match status" value="1"/>
</dbReference>
<keyword evidence="5" id="KW-1185">Reference proteome</keyword>
<comment type="caution">
    <text evidence="4">The sequence shown here is derived from an EMBL/GenBank/DDBJ whole genome shotgun (WGS) entry which is preliminary data.</text>
</comment>
<keyword evidence="1" id="KW-0560">Oxidoreductase</keyword>
<dbReference type="PROSITE" id="PS00062">
    <property type="entry name" value="ALDOKETO_REDUCTASE_2"/>
    <property type="match status" value="1"/>
</dbReference>
<keyword evidence="2" id="KW-1133">Transmembrane helix</keyword>
<dbReference type="InterPro" id="IPR020471">
    <property type="entry name" value="AKR"/>
</dbReference>
<protein>
    <submittedName>
        <fullName evidence="4">NADP-dependent oxidoreductase domain-containing protein</fullName>
    </submittedName>
</protein>
<evidence type="ECO:0000313" key="5">
    <source>
        <dbReference type="Proteomes" id="UP001209540"/>
    </source>
</evidence>
<accession>A0AAD5PDH5</accession>
<dbReference type="FunFam" id="3.20.20.100:FF:000002">
    <property type="entry name" value="2,5-diketo-D-gluconic acid reductase A"/>
    <property type="match status" value="1"/>
</dbReference>
<dbReference type="GO" id="GO:0016616">
    <property type="term" value="F:oxidoreductase activity, acting on the CH-OH group of donors, NAD or NADP as acceptor"/>
    <property type="evidence" value="ECO:0007669"/>
    <property type="project" value="UniProtKB-ARBA"/>
</dbReference>
<reference evidence="4" key="1">
    <citation type="journal article" date="2022" name="IScience">
        <title>Evolution of zygomycete secretomes and the origins of terrestrial fungal ecologies.</title>
        <authorList>
            <person name="Chang Y."/>
            <person name="Wang Y."/>
            <person name="Mondo S."/>
            <person name="Ahrendt S."/>
            <person name="Andreopoulos W."/>
            <person name="Barry K."/>
            <person name="Beard J."/>
            <person name="Benny G.L."/>
            <person name="Blankenship S."/>
            <person name="Bonito G."/>
            <person name="Cuomo C."/>
            <person name="Desiro A."/>
            <person name="Gervers K.A."/>
            <person name="Hundley H."/>
            <person name="Kuo A."/>
            <person name="LaButti K."/>
            <person name="Lang B.F."/>
            <person name="Lipzen A."/>
            <person name="O'Donnell K."/>
            <person name="Pangilinan J."/>
            <person name="Reynolds N."/>
            <person name="Sandor L."/>
            <person name="Smith M.E."/>
            <person name="Tsang A."/>
            <person name="Grigoriev I.V."/>
            <person name="Stajich J.E."/>
            <person name="Spatafora J.W."/>
        </authorList>
    </citation>
    <scope>NUCLEOTIDE SEQUENCE</scope>
    <source>
        <strain evidence="4">RSA 2281</strain>
    </source>
</reference>
<feature type="domain" description="NADP-dependent oxidoreductase" evidence="3">
    <location>
        <begin position="84"/>
        <end position="369"/>
    </location>
</feature>
<name>A0AAD5PDH5_9FUNG</name>
<reference evidence="4" key="2">
    <citation type="submission" date="2023-02" db="EMBL/GenBank/DDBJ databases">
        <authorList>
            <consortium name="DOE Joint Genome Institute"/>
            <person name="Mondo S.J."/>
            <person name="Chang Y."/>
            <person name="Wang Y."/>
            <person name="Ahrendt S."/>
            <person name="Andreopoulos W."/>
            <person name="Barry K."/>
            <person name="Beard J."/>
            <person name="Benny G.L."/>
            <person name="Blankenship S."/>
            <person name="Bonito G."/>
            <person name="Cuomo C."/>
            <person name="Desiro A."/>
            <person name="Gervers K.A."/>
            <person name="Hundley H."/>
            <person name="Kuo A."/>
            <person name="LaButti K."/>
            <person name="Lang B.F."/>
            <person name="Lipzen A."/>
            <person name="O'Donnell K."/>
            <person name="Pangilinan J."/>
            <person name="Reynolds N."/>
            <person name="Sandor L."/>
            <person name="Smith M.W."/>
            <person name="Tsang A."/>
            <person name="Grigoriev I.V."/>
            <person name="Stajich J.E."/>
            <person name="Spatafora J.W."/>
        </authorList>
    </citation>
    <scope>NUCLEOTIDE SEQUENCE</scope>
    <source>
        <strain evidence="4">RSA 2281</strain>
    </source>
</reference>
<dbReference type="SUPFAM" id="SSF51430">
    <property type="entry name" value="NAD(P)-linked oxidoreductase"/>
    <property type="match status" value="1"/>
</dbReference>
<evidence type="ECO:0000313" key="4">
    <source>
        <dbReference type="EMBL" id="KAI9262327.1"/>
    </source>
</evidence>
<dbReference type="PROSITE" id="PS00798">
    <property type="entry name" value="ALDOKETO_REDUCTASE_1"/>
    <property type="match status" value="1"/>
</dbReference>
<dbReference type="InterPro" id="IPR036812">
    <property type="entry name" value="NAD(P)_OxRdtase_dom_sf"/>
</dbReference>
<evidence type="ECO:0000256" key="1">
    <source>
        <dbReference type="ARBA" id="ARBA00023002"/>
    </source>
</evidence>
<dbReference type="EMBL" id="JAIXMP010000014">
    <property type="protein sequence ID" value="KAI9262327.1"/>
    <property type="molecule type" value="Genomic_DNA"/>
</dbReference>
<evidence type="ECO:0000256" key="2">
    <source>
        <dbReference type="SAM" id="Phobius"/>
    </source>
</evidence>
<dbReference type="InterPro" id="IPR018170">
    <property type="entry name" value="Aldo/ket_reductase_CS"/>
</dbReference>
<dbReference type="PANTHER" id="PTHR11732">
    <property type="entry name" value="ALDO/KETO REDUCTASE"/>
    <property type="match status" value="1"/>
</dbReference>
<dbReference type="InterPro" id="IPR023210">
    <property type="entry name" value="NADP_OxRdtase_dom"/>
</dbReference>
<proteinExistence type="predicted"/>
<sequence length="393" mass="45129">MSILARLKANIVPAMAVFIVPFGYFYGIQLRKDSDAKEIQAKWQQQSEEERMERLRKQRAALLEEPTKDYLVLHRTGDKMPLVGYGTWKITDEEAEGTIFQAIKAGYRLIDTAAVYHNERGIGRGIGRGIAKAINEGIVTREDLFVVTKLPNAYHAKENVRPIFQKQLGALGLEYIDLYHIHWPLPLEKTKDFYTYPPPEFVGSDGVLRFERGSSLHNCYREIEKLVNQGFIRNIGISNFNVQLIMDLLTYCDIKPSVLQVELHPYLQQKRLVQWVQSQGIQVTAYSSMGSTAYDDFSVQGKALIGLLEHDTIKKIAQKHEKSTGQVLLRWSIERPVAVIPKSAIVERMKSNRDLFTWSLDDEDRKLISNMDLHFRFNELTDELCGFDCPIFD</sequence>
<keyword evidence="2" id="KW-0472">Membrane</keyword>
<dbReference type="PRINTS" id="PR00069">
    <property type="entry name" value="ALDKETRDTASE"/>
</dbReference>
<dbReference type="Proteomes" id="UP001209540">
    <property type="component" value="Unassembled WGS sequence"/>
</dbReference>
<dbReference type="AlphaFoldDB" id="A0AAD5PDH5"/>
<keyword evidence="2" id="KW-0812">Transmembrane</keyword>
<organism evidence="4 5">
    <name type="scientific">Phascolomyces articulosus</name>
    <dbReference type="NCBI Taxonomy" id="60185"/>
    <lineage>
        <taxon>Eukaryota</taxon>
        <taxon>Fungi</taxon>
        <taxon>Fungi incertae sedis</taxon>
        <taxon>Mucoromycota</taxon>
        <taxon>Mucoromycotina</taxon>
        <taxon>Mucoromycetes</taxon>
        <taxon>Mucorales</taxon>
        <taxon>Lichtheimiaceae</taxon>
        <taxon>Phascolomyces</taxon>
    </lineage>
</organism>
<dbReference type="Gene3D" id="3.20.20.100">
    <property type="entry name" value="NADP-dependent oxidoreductase domain"/>
    <property type="match status" value="1"/>
</dbReference>
<evidence type="ECO:0000259" key="3">
    <source>
        <dbReference type="Pfam" id="PF00248"/>
    </source>
</evidence>